<dbReference type="GeneID" id="37125564"/>
<feature type="compositionally biased region" description="Polar residues" evidence="1">
    <location>
        <begin position="92"/>
        <end position="102"/>
    </location>
</feature>
<proteinExistence type="predicted"/>
<organism evidence="2 3">
    <name type="scientific">Aspergillus neoniger (strain CBS 115656)</name>
    <dbReference type="NCBI Taxonomy" id="1448310"/>
    <lineage>
        <taxon>Eukaryota</taxon>
        <taxon>Fungi</taxon>
        <taxon>Dikarya</taxon>
        <taxon>Ascomycota</taxon>
        <taxon>Pezizomycotina</taxon>
        <taxon>Eurotiomycetes</taxon>
        <taxon>Eurotiomycetidae</taxon>
        <taxon>Eurotiales</taxon>
        <taxon>Aspergillaceae</taxon>
        <taxon>Aspergillus</taxon>
        <taxon>Aspergillus subgen. Circumdati</taxon>
    </lineage>
</organism>
<feature type="region of interest" description="Disordered" evidence="1">
    <location>
        <begin position="87"/>
        <end position="111"/>
    </location>
</feature>
<protein>
    <submittedName>
        <fullName evidence="2">Uncharacterized protein</fullName>
    </submittedName>
</protein>
<dbReference type="AlphaFoldDB" id="A0A318YRX0"/>
<feature type="region of interest" description="Disordered" evidence="1">
    <location>
        <begin position="51"/>
        <end position="71"/>
    </location>
</feature>
<evidence type="ECO:0000256" key="1">
    <source>
        <dbReference type="SAM" id="MobiDB-lite"/>
    </source>
</evidence>
<dbReference type="RefSeq" id="XP_025480981.1">
    <property type="nucleotide sequence ID" value="XM_025623108.1"/>
</dbReference>
<feature type="compositionally biased region" description="Basic and acidic residues" evidence="1">
    <location>
        <begin position="56"/>
        <end position="71"/>
    </location>
</feature>
<sequence>MYRHCRLLISIASFRSLCSFDETGVMSIWDGLHGFALSAAKVDICKPLSKPSVPDKGAEGGERTREWPCTRDPFGDHRSSCMAEDPAIHSCRPNTQQESYAQTRHKPITPH</sequence>
<evidence type="ECO:0000313" key="3">
    <source>
        <dbReference type="Proteomes" id="UP000247647"/>
    </source>
</evidence>
<accession>A0A318YRX0</accession>
<keyword evidence="3" id="KW-1185">Reference proteome</keyword>
<reference evidence="2" key="1">
    <citation type="submission" date="2016-12" db="EMBL/GenBank/DDBJ databases">
        <title>The genomes of Aspergillus section Nigri reveals drivers in fungal speciation.</title>
        <authorList>
            <consortium name="DOE Joint Genome Institute"/>
            <person name="Vesth T.C."/>
            <person name="Nybo J."/>
            <person name="Theobald S."/>
            <person name="Brandl J."/>
            <person name="Frisvad J.C."/>
            <person name="Nielsen K.F."/>
            <person name="Lyhne E.K."/>
            <person name="Kogle M.E."/>
            <person name="Kuo A."/>
            <person name="Riley R."/>
            <person name="Clum A."/>
            <person name="Nolan M."/>
            <person name="Lipzen A."/>
            <person name="Salamov A."/>
            <person name="Henrissat B."/>
            <person name="Wiebenga A."/>
            <person name="De Vries R.P."/>
            <person name="Grigoriev I.V."/>
            <person name="Mortensen U.H."/>
            <person name="Andersen M.R."/>
            <person name="Baker S.E."/>
        </authorList>
    </citation>
    <scope>NUCLEOTIDE SEQUENCE [LARGE SCALE GENOMIC DNA]</scope>
    <source>
        <strain evidence="2">CBS 115656</strain>
    </source>
</reference>
<dbReference type="Proteomes" id="UP000247647">
    <property type="component" value="Unassembled WGS sequence"/>
</dbReference>
<gene>
    <name evidence="2" type="ORF">BO87DRAFT_375683</name>
</gene>
<name>A0A318YRX0_ASPNB</name>
<evidence type="ECO:0000313" key="2">
    <source>
        <dbReference type="EMBL" id="PYH35503.1"/>
    </source>
</evidence>
<dbReference type="EMBL" id="KZ821456">
    <property type="protein sequence ID" value="PYH35503.1"/>
    <property type="molecule type" value="Genomic_DNA"/>
</dbReference>